<keyword evidence="2" id="KW-1185">Reference proteome</keyword>
<sequence length="283" mass="32501">MTPAKILYDEIKPVIQIVKIIWLPKKIKSSRSKETSKAARLHPPLYELDLQALSQLGAENDEHGEDEYFKREEPNANRSSTRDLVKIFNIDHYPVRMQYDGATYSMDFATSRECSACKCQDYKMKHDGVINAINTLTASVKEITSKRAVIPSKSISYPYTPLEIKVDKRRRKEISKGLSSIEKRKFATPLSFSCTLDQCTRTTGERHELKKVRTDWSLIKAYRDKMGNLFDVEYAERISQQLFDSLDCGIFVVAYAEYLSDGLQVSNDGLDVRLLYKRYAALL</sequence>
<name>A0A2G2XPR4_CAPBA</name>
<dbReference type="SUPFAM" id="SSF54001">
    <property type="entry name" value="Cysteine proteinases"/>
    <property type="match status" value="1"/>
</dbReference>
<dbReference type="InterPro" id="IPR038765">
    <property type="entry name" value="Papain-like_cys_pep_sf"/>
</dbReference>
<dbReference type="PANTHER" id="PTHR33022">
    <property type="entry name" value="DUF1985 DOMAIN-CONTAINING PROTEIN"/>
    <property type="match status" value="1"/>
</dbReference>
<dbReference type="Proteomes" id="UP000224567">
    <property type="component" value="Unassembled WGS sequence"/>
</dbReference>
<protein>
    <recommendedName>
        <fullName evidence="3">Ubiquitin-like protease family profile domain-containing protein</fullName>
    </recommendedName>
</protein>
<dbReference type="PANTHER" id="PTHR33022:SF13">
    <property type="entry name" value="UBIQUITIN-LIKE PROTEASE FAMILY PROFILE DOMAIN-CONTAINING PROTEIN"/>
    <property type="match status" value="1"/>
</dbReference>
<dbReference type="AlphaFoldDB" id="A0A2G2XPR4"/>
<reference evidence="1 2" key="1">
    <citation type="journal article" date="2017" name="Genome Biol.">
        <title>New reference genome sequences of hot pepper reveal the massive evolution of plant disease-resistance genes by retroduplication.</title>
        <authorList>
            <person name="Kim S."/>
            <person name="Park J."/>
            <person name="Yeom S.I."/>
            <person name="Kim Y.M."/>
            <person name="Seo E."/>
            <person name="Kim K.T."/>
            <person name="Kim M.S."/>
            <person name="Lee J.M."/>
            <person name="Cheong K."/>
            <person name="Shin H.S."/>
            <person name="Kim S.B."/>
            <person name="Han K."/>
            <person name="Lee J."/>
            <person name="Park M."/>
            <person name="Lee H.A."/>
            <person name="Lee H.Y."/>
            <person name="Lee Y."/>
            <person name="Oh S."/>
            <person name="Lee J.H."/>
            <person name="Choi E."/>
            <person name="Choi E."/>
            <person name="Lee S.E."/>
            <person name="Jeon J."/>
            <person name="Kim H."/>
            <person name="Choi G."/>
            <person name="Song H."/>
            <person name="Lee J."/>
            <person name="Lee S.C."/>
            <person name="Kwon J.K."/>
            <person name="Lee H.Y."/>
            <person name="Koo N."/>
            <person name="Hong Y."/>
            <person name="Kim R.W."/>
            <person name="Kang W.H."/>
            <person name="Huh J.H."/>
            <person name="Kang B.C."/>
            <person name="Yang T.J."/>
            <person name="Lee Y.H."/>
            <person name="Bennetzen J.L."/>
            <person name="Choi D."/>
        </authorList>
    </citation>
    <scope>NUCLEOTIDE SEQUENCE [LARGE SCALE GENOMIC DNA]</scope>
    <source>
        <strain evidence="2">cv. PBC81</strain>
    </source>
</reference>
<reference evidence="2" key="2">
    <citation type="journal article" date="2017" name="J. Anim. Genet.">
        <title>Multiple reference genome sequences of hot pepper reveal the massive evolution of plant disease resistance genes by retroduplication.</title>
        <authorList>
            <person name="Kim S."/>
            <person name="Park J."/>
            <person name="Yeom S.-I."/>
            <person name="Kim Y.-M."/>
            <person name="Seo E."/>
            <person name="Kim K.-T."/>
            <person name="Kim M.-S."/>
            <person name="Lee J.M."/>
            <person name="Cheong K."/>
            <person name="Shin H.-S."/>
            <person name="Kim S.-B."/>
            <person name="Han K."/>
            <person name="Lee J."/>
            <person name="Park M."/>
            <person name="Lee H.-A."/>
            <person name="Lee H.-Y."/>
            <person name="Lee Y."/>
            <person name="Oh S."/>
            <person name="Lee J.H."/>
            <person name="Choi E."/>
            <person name="Choi E."/>
            <person name="Lee S.E."/>
            <person name="Jeon J."/>
            <person name="Kim H."/>
            <person name="Choi G."/>
            <person name="Song H."/>
            <person name="Lee J."/>
            <person name="Lee S.-C."/>
            <person name="Kwon J.-K."/>
            <person name="Lee H.-Y."/>
            <person name="Koo N."/>
            <person name="Hong Y."/>
            <person name="Kim R.W."/>
            <person name="Kang W.-H."/>
            <person name="Huh J.H."/>
            <person name="Kang B.-C."/>
            <person name="Yang T.-J."/>
            <person name="Lee Y.-H."/>
            <person name="Bennetzen J.L."/>
            <person name="Choi D."/>
        </authorList>
    </citation>
    <scope>NUCLEOTIDE SEQUENCE [LARGE SCALE GENOMIC DNA]</scope>
    <source>
        <strain evidence="2">cv. PBC81</strain>
    </source>
</reference>
<dbReference type="Gene3D" id="3.40.395.10">
    <property type="entry name" value="Adenoviral Proteinase, Chain A"/>
    <property type="match status" value="1"/>
</dbReference>
<evidence type="ECO:0000313" key="1">
    <source>
        <dbReference type="EMBL" id="PHT59485.1"/>
    </source>
</evidence>
<evidence type="ECO:0000313" key="2">
    <source>
        <dbReference type="Proteomes" id="UP000224567"/>
    </source>
</evidence>
<evidence type="ECO:0008006" key="3">
    <source>
        <dbReference type="Google" id="ProtNLM"/>
    </source>
</evidence>
<gene>
    <name evidence="1" type="ORF">CQW23_01848</name>
</gene>
<dbReference type="EMBL" id="MLFT02000001">
    <property type="protein sequence ID" value="PHT59485.1"/>
    <property type="molecule type" value="Genomic_DNA"/>
</dbReference>
<accession>A0A2G2XPR4</accession>
<organism evidence="1 2">
    <name type="scientific">Capsicum baccatum</name>
    <name type="common">Peruvian pepper</name>
    <dbReference type="NCBI Taxonomy" id="33114"/>
    <lineage>
        <taxon>Eukaryota</taxon>
        <taxon>Viridiplantae</taxon>
        <taxon>Streptophyta</taxon>
        <taxon>Embryophyta</taxon>
        <taxon>Tracheophyta</taxon>
        <taxon>Spermatophyta</taxon>
        <taxon>Magnoliopsida</taxon>
        <taxon>eudicotyledons</taxon>
        <taxon>Gunneridae</taxon>
        <taxon>Pentapetalae</taxon>
        <taxon>asterids</taxon>
        <taxon>lamiids</taxon>
        <taxon>Solanales</taxon>
        <taxon>Solanaceae</taxon>
        <taxon>Solanoideae</taxon>
        <taxon>Capsiceae</taxon>
        <taxon>Capsicum</taxon>
    </lineage>
</organism>
<comment type="caution">
    <text evidence="1">The sequence shown here is derived from an EMBL/GenBank/DDBJ whole genome shotgun (WGS) entry which is preliminary data.</text>
</comment>
<proteinExistence type="predicted"/>